<feature type="domain" description="KOW" evidence="9">
    <location>
        <begin position="128"/>
        <end position="155"/>
    </location>
</feature>
<dbReference type="SMART" id="SM00738">
    <property type="entry name" value="NGN"/>
    <property type="match status" value="1"/>
</dbReference>
<evidence type="ECO:0000256" key="5">
    <source>
        <dbReference type="HAMAP-Rule" id="MF_00948"/>
    </source>
</evidence>
<dbReference type="GO" id="GO:0005829">
    <property type="term" value="C:cytosol"/>
    <property type="evidence" value="ECO:0007669"/>
    <property type="project" value="UniProtKB-ARBA"/>
</dbReference>
<accession>A0A5B8Y7Q1</accession>
<keyword evidence="2 5" id="KW-0889">Transcription antitermination</keyword>
<dbReference type="AlphaFoldDB" id="A0A4Y6PVZ3"/>
<dbReference type="EMBL" id="CP041186">
    <property type="protein sequence ID" value="QDG52502.1"/>
    <property type="molecule type" value="Genomic_DNA"/>
</dbReference>
<dbReference type="GO" id="GO:0006354">
    <property type="term" value="P:DNA-templated transcription elongation"/>
    <property type="evidence" value="ECO:0007669"/>
    <property type="project" value="UniProtKB-UniRule"/>
</dbReference>
<name>A0A4Y6PVZ3_PERCE</name>
<gene>
    <name evidence="5 10" type="primary">nusG</name>
    <name evidence="10" type="ORF">FIV42_17710</name>
</gene>
<keyword evidence="3 5" id="KW-0805">Transcription regulation</keyword>
<feature type="domain" description="NusG-like N-terminal" evidence="8">
    <location>
        <begin position="7"/>
        <end position="116"/>
    </location>
</feature>
<comment type="similarity">
    <text evidence="5 7">Belongs to the NusG family.</text>
</comment>
<dbReference type="InterPro" id="IPR014722">
    <property type="entry name" value="Rib_uL2_dom2"/>
</dbReference>
<evidence type="ECO:0000313" key="11">
    <source>
        <dbReference type="Proteomes" id="UP000315995"/>
    </source>
</evidence>
<dbReference type="SMART" id="SM00739">
    <property type="entry name" value="KOW"/>
    <property type="match status" value="1"/>
</dbReference>
<reference evidence="10 11" key="1">
    <citation type="submission" date="2019-06" db="EMBL/GenBank/DDBJ databases">
        <title>Persicimonas caeni gen. nov., sp. nov., a predatory bacterium isolated from solar saltern.</title>
        <authorList>
            <person name="Wang S."/>
        </authorList>
    </citation>
    <scope>NUCLEOTIDE SEQUENCE [LARGE SCALE GENOMIC DNA]</scope>
    <source>
        <strain evidence="10 11">YN101</strain>
    </source>
</reference>
<dbReference type="Gene3D" id="2.30.30.30">
    <property type="match status" value="1"/>
</dbReference>
<dbReference type="SUPFAM" id="SSF82679">
    <property type="entry name" value="N-utilization substance G protein NusG, N-terminal domain"/>
    <property type="match status" value="1"/>
</dbReference>
<keyword evidence="11" id="KW-1185">Reference proteome</keyword>
<dbReference type="FunFam" id="2.30.30.30:FF:000002">
    <property type="entry name" value="Transcription termination/antitermination factor NusG"/>
    <property type="match status" value="1"/>
</dbReference>
<dbReference type="GO" id="GO:0031564">
    <property type="term" value="P:transcription antitermination"/>
    <property type="evidence" value="ECO:0007669"/>
    <property type="project" value="UniProtKB-UniRule"/>
</dbReference>
<dbReference type="InterPro" id="IPR036735">
    <property type="entry name" value="NGN_dom_sf"/>
</dbReference>
<sequence length="183" mass="21226">MAEEQQQRNWYIVQTFSNYENKAKQALEQRIAASGREEAFEEIYIPTETVVEVKNGKRRERTKKFYKGYIFVKMVLDDETWHIVKDTPKVVGFVGGTQRKPSPVPESEVKGIEEKIEEGTLRAEPTYAFQQGDKVRIIEGNFADFTGTVEEVNEEKEKLKVFVEIFGRPTSVEFDFDQVEEAE</sequence>
<evidence type="ECO:0000256" key="2">
    <source>
        <dbReference type="ARBA" id="ARBA00022814"/>
    </source>
</evidence>
<keyword evidence="4 5" id="KW-0804">Transcription</keyword>
<dbReference type="PANTHER" id="PTHR30265:SF2">
    <property type="entry name" value="TRANSCRIPTION TERMINATION_ANTITERMINATION PROTEIN NUSG"/>
    <property type="match status" value="1"/>
</dbReference>
<dbReference type="GO" id="GO:0006353">
    <property type="term" value="P:DNA-templated transcription termination"/>
    <property type="evidence" value="ECO:0007669"/>
    <property type="project" value="UniProtKB-UniRule"/>
</dbReference>
<evidence type="ECO:0000259" key="9">
    <source>
        <dbReference type="SMART" id="SM00739"/>
    </source>
</evidence>
<dbReference type="Pfam" id="PF00467">
    <property type="entry name" value="KOW"/>
    <property type="match status" value="1"/>
</dbReference>
<dbReference type="InterPro" id="IPR047050">
    <property type="entry name" value="NGN"/>
</dbReference>
<organism evidence="10 11">
    <name type="scientific">Persicimonas caeni</name>
    <dbReference type="NCBI Taxonomy" id="2292766"/>
    <lineage>
        <taxon>Bacteria</taxon>
        <taxon>Deltaproteobacteria</taxon>
        <taxon>Bradymonadales</taxon>
        <taxon>Bradymonadaceae</taxon>
        <taxon>Persicimonas</taxon>
    </lineage>
</organism>
<evidence type="ECO:0000256" key="7">
    <source>
        <dbReference type="RuleBase" id="RU000538"/>
    </source>
</evidence>
<evidence type="ECO:0000256" key="1">
    <source>
        <dbReference type="ARBA" id="ARBA00022472"/>
    </source>
</evidence>
<dbReference type="InterPro" id="IPR006645">
    <property type="entry name" value="NGN-like_dom"/>
</dbReference>
<dbReference type="Gene3D" id="3.30.70.940">
    <property type="entry name" value="NusG, N-terminal domain"/>
    <property type="match status" value="1"/>
</dbReference>
<dbReference type="InterPro" id="IPR043425">
    <property type="entry name" value="NusG-like"/>
</dbReference>
<dbReference type="InterPro" id="IPR001062">
    <property type="entry name" value="Transcrpt_antiterm_NusG"/>
</dbReference>
<evidence type="ECO:0000256" key="4">
    <source>
        <dbReference type="ARBA" id="ARBA00023163"/>
    </source>
</evidence>
<dbReference type="CDD" id="cd09891">
    <property type="entry name" value="NGN_Bact_1"/>
    <property type="match status" value="1"/>
</dbReference>
<dbReference type="Pfam" id="PF02357">
    <property type="entry name" value="NusG"/>
    <property type="match status" value="1"/>
</dbReference>
<evidence type="ECO:0000256" key="6">
    <source>
        <dbReference type="NCBIfam" id="TIGR00922"/>
    </source>
</evidence>
<dbReference type="PRINTS" id="PR00338">
    <property type="entry name" value="NUSGTNSCPFCT"/>
</dbReference>
<comment type="function">
    <text evidence="5 7">Participates in transcription elongation, termination and antitermination.</text>
</comment>
<dbReference type="HAMAP" id="MF_00948">
    <property type="entry name" value="NusG"/>
    <property type="match status" value="1"/>
</dbReference>
<dbReference type="SUPFAM" id="SSF50104">
    <property type="entry name" value="Translation proteins SH3-like domain"/>
    <property type="match status" value="1"/>
</dbReference>
<dbReference type="InterPro" id="IPR008991">
    <property type="entry name" value="Translation_prot_SH3-like_sf"/>
</dbReference>
<keyword evidence="1 5" id="KW-0806">Transcription termination</keyword>
<dbReference type="GO" id="GO:0032784">
    <property type="term" value="P:regulation of DNA-templated transcription elongation"/>
    <property type="evidence" value="ECO:0007669"/>
    <property type="project" value="InterPro"/>
</dbReference>
<dbReference type="InterPro" id="IPR005824">
    <property type="entry name" value="KOW"/>
</dbReference>
<dbReference type="OrthoDB" id="9809075at2"/>
<dbReference type="PANTHER" id="PTHR30265">
    <property type="entry name" value="RHO-INTERACTING TRANSCRIPTION TERMINATION FACTOR NUSG"/>
    <property type="match status" value="1"/>
</dbReference>
<protein>
    <recommendedName>
        <fullName evidence="5 6">Transcription termination/antitermination protein NusG</fullName>
    </recommendedName>
</protein>
<evidence type="ECO:0000259" key="8">
    <source>
        <dbReference type="SMART" id="SM00738"/>
    </source>
</evidence>
<dbReference type="CDD" id="cd06091">
    <property type="entry name" value="KOW_NusG"/>
    <property type="match status" value="1"/>
</dbReference>
<accession>A0A4Y6PVZ3</accession>
<evidence type="ECO:0000256" key="3">
    <source>
        <dbReference type="ARBA" id="ARBA00023015"/>
    </source>
</evidence>
<proteinExistence type="inferred from homology"/>
<dbReference type="Proteomes" id="UP000315995">
    <property type="component" value="Chromosome"/>
</dbReference>
<dbReference type="NCBIfam" id="TIGR00922">
    <property type="entry name" value="nusG"/>
    <property type="match status" value="1"/>
</dbReference>
<evidence type="ECO:0000313" key="10">
    <source>
        <dbReference type="EMBL" id="QDG52502.1"/>
    </source>
</evidence>
<dbReference type="RefSeq" id="WP_141198972.1">
    <property type="nucleotide sequence ID" value="NZ_CP041186.1"/>
</dbReference>